<dbReference type="PANTHER" id="PTHR46865:SF2">
    <property type="entry name" value="MONOOXYGENASE"/>
    <property type="match status" value="1"/>
</dbReference>
<dbReference type="InterPro" id="IPR002938">
    <property type="entry name" value="FAD-bd"/>
</dbReference>
<dbReference type="AlphaFoldDB" id="A0A2A4FXT3"/>
<comment type="caution">
    <text evidence="2">The sequence shown here is derived from an EMBL/GenBank/DDBJ whole genome shotgun (WGS) entry which is preliminary data.</text>
</comment>
<gene>
    <name evidence="2" type="ORF">COO09_08820</name>
</gene>
<dbReference type="SUPFAM" id="SSF51905">
    <property type="entry name" value="FAD/NAD(P)-binding domain"/>
    <property type="match status" value="1"/>
</dbReference>
<evidence type="ECO:0000313" key="2">
    <source>
        <dbReference type="EMBL" id="PCE42512.1"/>
    </source>
</evidence>
<dbReference type="InterPro" id="IPR036188">
    <property type="entry name" value="FAD/NAD-bd_sf"/>
</dbReference>
<sequence>MRCLMTKKTVLIAGASIAGPALAFWLDRIGYAVTIVELSPTLRLGGQGVDVRDQSIQVVERMGLMDVVRERRVDDIAANFVDAKNRLIGSLDLQALQKEGGGAAEIRRGELSSILYENTRDSVEYVFGDAISGLSQDASGVDVTFEQGAPRRFNLVIGADGFHSGVRRIAFGPSDQFVRFKKHYFAVTMASTPFAQKRASTLFNEPGKSVMVQAAGNGPSMVYLAFRQEEPLEYHYRDIEHQRQILRNAFEGVGWDTPNILKQIDDDPHFYLDAQAQVVMPSWSNGRIALVGDAAHCASPFSGAGGLLGLIGAYRLAGELFAANGNHVEGFKNYDLAHRPLVLEKQGHLFTGMFVPRTWLGTKVRNGLVRSGLLKRVFGLDKPNTTPLTDYGM</sequence>
<dbReference type="KEGG" id="rdi:CMV14_07260"/>
<dbReference type="OrthoDB" id="5499180at2"/>
<dbReference type="Gene3D" id="3.50.50.60">
    <property type="entry name" value="FAD/NAD(P)-binding domain"/>
    <property type="match status" value="1"/>
</dbReference>
<dbReference type="GO" id="GO:0071949">
    <property type="term" value="F:FAD binding"/>
    <property type="evidence" value="ECO:0007669"/>
    <property type="project" value="InterPro"/>
</dbReference>
<dbReference type="Gene3D" id="3.30.9.10">
    <property type="entry name" value="D-Amino Acid Oxidase, subunit A, domain 2"/>
    <property type="match status" value="1"/>
</dbReference>
<feature type="domain" description="FAD-binding" evidence="1">
    <location>
        <begin position="9"/>
        <end position="322"/>
    </location>
</feature>
<evidence type="ECO:0000259" key="1">
    <source>
        <dbReference type="Pfam" id="PF01494"/>
    </source>
</evidence>
<dbReference type="Pfam" id="PF01494">
    <property type="entry name" value="FAD_binding_3"/>
    <property type="match status" value="1"/>
</dbReference>
<proteinExistence type="predicted"/>
<reference evidence="2 3" key="1">
    <citation type="submission" date="2017-09" db="EMBL/GenBank/DDBJ databases">
        <title>The Catabolism of 3,6-Dichlorosalicylic acid is Initiated by the Cytochrome P450 Monooxygenase DsmABC in Rhizorhabdus dicambivorans Ndbn-20.</title>
        <authorList>
            <person name="Na L."/>
        </authorList>
    </citation>
    <scope>NUCLEOTIDE SEQUENCE [LARGE SCALE GENOMIC DNA]</scope>
    <source>
        <strain evidence="2 3">Ndbn-20m</strain>
    </source>
</reference>
<accession>A0A2A4FXT3</accession>
<dbReference type="PANTHER" id="PTHR46865">
    <property type="entry name" value="OXIDOREDUCTASE-RELATED"/>
    <property type="match status" value="1"/>
</dbReference>
<protein>
    <recommendedName>
        <fullName evidence="1">FAD-binding domain-containing protein</fullName>
    </recommendedName>
</protein>
<dbReference type="EMBL" id="NWUF01000007">
    <property type="protein sequence ID" value="PCE42512.1"/>
    <property type="molecule type" value="Genomic_DNA"/>
</dbReference>
<dbReference type="PRINTS" id="PR00420">
    <property type="entry name" value="RNGMNOXGNASE"/>
</dbReference>
<dbReference type="InterPro" id="IPR051704">
    <property type="entry name" value="FAD_aromatic-hydroxylase"/>
</dbReference>
<name>A0A2A4FXT3_9SPHN</name>
<dbReference type="Proteomes" id="UP000218934">
    <property type="component" value="Unassembled WGS sequence"/>
</dbReference>
<keyword evidence="3" id="KW-1185">Reference proteome</keyword>
<evidence type="ECO:0000313" key="3">
    <source>
        <dbReference type="Proteomes" id="UP000218934"/>
    </source>
</evidence>
<organism evidence="2 3">
    <name type="scientific">Rhizorhabdus dicambivorans</name>
    <dbReference type="NCBI Taxonomy" id="1850238"/>
    <lineage>
        <taxon>Bacteria</taxon>
        <taxon>Pseudomonadati</taxon>
        <taxon>Pseudomonadota</taxon>
        <taxon>Alphaproteobacteria</taxon>
        <taxon>Sphingomonadales</taxon>
        <taxon>Sphingomonadaceae</taxon>
        <taxon>Rhizorhabdus</taxon>
    </lineage>
</organism>